<feature type="region of interest" description="Disordered" evidence="1">
    <location>
        <begin position="558"/>
        <end position="619"/>
    </location>
</feature>
<dbReference type="RefSeq" id="XP_066705178.1">
    <property type="nucleotide sequence ID" value="XM_066836285.1"/>
</dbReference>
<feature type="compositionally biased region" description="Low complexity" evidence="1">
    <location>
        <begin position="82"/>
        <end position="102"/>
    </location>
</feature>
<comment type="caution">
    <text evidence="2">The sequence shown here is derived from an EMBL/GenBank/DDBJ whole genome shotgun (WGS) entry which is preliminary data.</text>
</comment>
<evidence type="ECO:0000313" key="2">
    <source>
        <dbReference type="EMBL" id="KAK7965786.1"/>
    </source>
</evidence>
<feature type="compositionally biased region" description="Pro residues" evidence="1">
    <location>
        <begin position="606"/>
        <end position="618"/>
    </location>
</feature>
<reference evidence="2 3" key="1">
    <citation type="submission" date="2023-01" db="EMBL/GenBank/DDBJ databases">
        <title>Analysis of 21 Apiospora genomes using comparative genomics revels a genus with tremendous synthesis potential of carbohydrate active enzymes and secondary metabolites.</title>
        <authorList>
            <person name="Sorensen T."/>
        </authorList>
    </citation>
    <scope>NUCLEOTIDE SEQUENCE [LARGE SCALE GENOMIC DNA]</scope>
    <source>
        <strain evidence="2 3">CBS 24483</strain>
    </source>
</reference>
<organism evidence="2 3">
    <name type="scientific">Apiospora aurea</name>
    <dbReference type="NCBI Taxonomy" id="335848"/>
    <lineage>
        <taxon>Eukaryota</taxon>
        <taxon>Fungi</taxon>
        <taxon>Dikarya</taxon>
        <taxon>Ascomycota</taxon>
        <taxon>Pezizomycotina</taxon>
        <taxon>Sordariomycetes</taxon>
        <taxon>Xylariomycetidae</taxon>
        <taxon>Amphisphaeriales</taxon>
        <taxon>Apiosporaceae</taxon>
        <taxon>Apiospora</taxon>
    </lineage>
</organism>
<evidence type="ECO:0000256" key="1">
    <source>
        <dbReference type="SAM" id="MobiDB-lite"/>
    </source>
</evidence>
<keyword evidence="3" id="KW-1185">Reference proteome</keyword>
<gene>
    <name evidence="2" type="ORF">PG986_000063</name>
</gene>
<dbReference type="Proteomes" id="UP001391051">
    <property type="component" value="Unassembled WGS sequence"/>
</dbReference>
<evidence type="ECO:0008006" key="4">
    <source>
        <dbReference type="Google" id="ProtNLM"/>
    </source>
</evidence>
<dbReference type="PANTHER" id="PTHR48125">
    <property type="entry name" value="LP07818P1"/>
    <property type="match status" value="1"/>
</dbReference>
<dbReference type="GeneID" id="92069347"/>
<sequence length="642" mass="70096">MTTWLQIPSSEQQTTGPQQPRPHPHPPTPASKDAHNSSAKVSMARPEHKPKPNGKQKPAPKSTKPQRVVKRKRDDANHDDVAVAAAATKTPAPKKASTATAPQSRKSTAKRKTTTTTTRPEESPAPAPAPATAAPAPASASPAPAEEAPVPAEEAEAPAPTAEDPPDLLTLTKEQEFSHAVARHQMTAQIRVLQARQGVMNLVNRSPEDSLMRVSGPRYVQQVLDSCARNPGLPISAERYEDILNSGGPGFVEGHFAVCRLEEVRHIVDTYGAPKVPLLVPAEWNHEFRRTQDIRQLFQSLRFFGQKIEVQYAYRPLMCTLDDLTRKLDPKDVERCFADEDAKMGPINLLDLDSNDDNPVPACIAGLVDLGLYDDLARKGGYSGGGGLGRMNRGAALKVSTSFKICGQAGVFSEPHGDHLGKITSVLDQQGDKLWPVFSSMVEDASVKWFAQNKPGSPPPPTEDQDKLGIWIPIFLEPGTLLIQPPGTIHAPYSLTDVYCTGTMHIDTRGLLTSIKQAIIELGHPEVTNDEPEHSYMSCMYHAAKLWKDRIEPYRWGDGRGTSPVSPKTKSKCCNGKKMPKADLKKKSQTPVPKMDPSKSKSQTPQPLPGLVAPPLPEPAKEATWFHTQNCVFNKMLVQEGF</sequence>
<protein>
    <recommendedName>
        <fullName evidence="4">JmjC domain-containing protein</fullName>
    </recommendedName>
</protein>
<dbReference type="PANTHER" id="PTHR48125:SF12">
    <property type="entry name" value="AT HOOK TRANSCRIPTION FACTOR FAMILY-RELATED"/>
    <property type="match status" value="1"/>
</dbReference>
<feature type="region of interest" description="Disordered" evidence="1">
    <location>
        <begin position="1"/>
        <end position="167"/>
    </location>
</feature>
<accession>A0ABR1QSY3</accession>
<feature type="compositionally biased region" description="Polar residues" evidence="1">
    <location>
        <begin position="1"/>
        <end position="11"/>
    </location>
</feature>
<feature type="compositionally biased region" description="Basic and acidic residues" evidence="1">
    <location>
        <begin position="72"/>
        <end position="81"/>
    </location>
</feature>
<dbReference type="EMBL" id="JAQQWE010000001">
    <property type="protein sequence ID" value="KAK7965786.1"/>
    <property type="molecule type" value="Genomic_DNA"/>
</dbReference>
<feature type="compositionally biased region" description="Low complexity" evidence="1">
    <location>
        <begin position="130"/>
        <end position="162"/>
    </location>
</feature>
<feature type="compositionally biased region" description="Pro residues" evidence="1">
    <location>
        <begin position="19"/>
        <end position="29"/>
    </location>
</feature>
<name>A0ABR1QSY3_9PEZI</name>
<proteinExistence type="predicted"/>
<evidence type="ECO:0000313" key="3">
    <source>
        <dbReference type="Proteomes" id="UP001391051"/>
    </source>
</evidence>